<reference evidence="1 2" key="1">
    <citation type="journal article" date="2021" name="Elife">
        <title>Chloroplast acquisition without the gene transfer in kleptoplastic sea slugs, Plakobranchus ocellatus.</title>
        <authorList>
            <person name="Maeda T."/>
            <person name="Takahashi S."/>
            <person name="Yoshida T."/>
            <person name="Shimamura S."/>
            <person name="Takaki Y."/>
            <person name="Nagai Y."/>
            <person name="Toyoda A."/>
            <person name="Suzuki Y."/>
            <person name="Arimoto A."/>
            <person name="Ishii H."/>
            <person name="Satoh N."/>
            <person name="Nishiyama T."/>
            <person name="Hasebe M."/>
            <person name="Maruyama T."/>
            <person name="Minagawa J."/>
            <person name="Obokata J."/>
            <person name="Shigenobu S."/>
        </authorList>
    </citation>
    <scope>NUCLEOTIDE SEQUENCE [LARGE SCALE GENOMIC DNA]</scope>
</reference>
<dbReference type="AlphaFoldDB" id="A0AAV3ZLG8"/>
<sequence length="219" mass="23990">MPDFQKITGSPGIRKQRATIKHGLPDLTVTRIISLENLRRRETTRVLRATVTYSPNYPTDITPSPHFRTAALGGGCVYSPVITLSRITLTIEPTQTMPVSVCHFPSLPPTIAPFHGQRCRSGHVHASDAILLPVPHTTDGQAQCLARSTSTARTCPSLLFHHSVTQLQQDRARHSLHHTCLGPVTYSVTAKLSKHCCITARNKAISLVENFSIGKMGDD</sequence>
<proteinExistence type="predicted"/>
<protein>
    <submittedName>
        <fullName evidence="1">Uncharacterized protein</fullName>
    </submittedName>
</protein>
<name>A0AAV3ZLG8_9GAST</name>
<evidence type="ECO:0000313" key="1">
    <source>
        <dbReference type="EMBL" id="GFN95409.1"/>
    </source>
</evidence>
<evidence type="ECO:0000313" key="2">
    <source>
        <dbReference type="Proteomes" id="UP000735302"/>
    </source>
</evidence>
<accession>A0AAV3ZLG8</accession>
<dbReference type="Proteomes" id="UP000735302">
    <property type="component" value="Unassembled WGS sequence"/>
</dbReference>
<gene>
    <name evidence="1" type="ORF">PoB_002191500</name>
</gene>
<keyword evidence="2" id="KW-1185">Reference proteome</keyword>
<organism evidence="1 2">
    <name type="scientific">Plakobranchus ocellatus</name>
    <dbReference type="NCBI Taxonomy" id="259542"/>
    <lineage>
        <taxon>Eukaryota</taxon>
        <taxon>Metazoa</taxon>
        <taxon>Spiralia</taxon>
        <taxon>Lophotrochozoa</taxon>
        <taxon>Mollusca</taxon>
        <taxon>Gastropoda</taxon>
        <taxon>Heterobranchia</taxon>
        <taxon>Euthyneura</taxon>
        <taxon>Panpulmonata</taxon>
        <taxon>Sacoglossa</taxon>
        <taxon>Placobranchoidea</taxon>
        <taxon>Plakobranchidae</taxon>
        <taxon>Plakobranchus</taxon>
    </lineage>
</organism>
<comment type="caution">
    <text evidence="1">The sequence shown here is derived from an EMBL/GenBank/DDBJ whole genome shotgun (WGS) entry which is preliminary data.</text>
</comment>
<dbReference type="EMBL" id="BLXT01002510">
    <property type="protein sequence ID" value="GFN95409.1"/>
    <property type="molecule type" value="Genomic_DNA"/>
</dbReference>